<dbReference type="RefSeq" id="WP_113619110.1">
    <property type="nucleotide sequence ID" value="NZ_QFFJ01000002.1"/>
</dbReference>
<proteinExistence type="predicted"/>
<evidence type="ECO:0008006" key="3">
    <source>
        <dbReference type="Google" id="ProtNLM"/>
    </source>
</evidence>
<dbReference type="EMBL" id="QFFJ01000002">
    <property type="protein sequence ID" value="RBL90361.1"/>
    <property type="molecule type" value="Genomic_DNA"/>
</dbReference>
<organism evidence="1 2">
    <name type="scientific">Chitinophaga flava</name>
    <dbReference type="NCBI Taxonomy" id="2259036"/>
    <lineage>
        <taxon>Bacteria</taxon>
        <taxon>Pseudomonadati</taxon>
        <taxon>Bacteroidota</taxon>
        <taxon>Chitinophagia</taxon>
        <taxon>Chitinophagales</taxon>
        <taxon>Chitinophagaceae</taxon>
        <taxon>Chitinophaga</taxon>
    </lineage>
</organism>
<gene>
    <name evidence="1" type="ORF">DF182_28275</name>
</gene>
<keyword evidence="2" id="KW-1185">Reference proteome</keyword>
<evidence type="ECO:0000313" key="1">
    <source>
        <dbReference type="EMBL" id="RBL90361.1"/>
    </source>
</evidence>
<comment type="caution">
    <text evidence="1">The sequence shown here is derived from an EMBL/GenBank/DDBJ whole genome shotgun (WGS) entry which is preliminary data.</text>
</comment>
<reference evidence="1 2" key="1">
    <citation type="submission" date="2018-05" db="EMBL/GenBank/DDBJ databases">
        <title>Chitinophaga sp. K3CV102501T nov., isolated from isolated from a monsoon evergreen broad-leaved forest soil.</title>
        <authorList>
            <person name="Lv Y."/>
        </authorList>
    </citation>
    <scope>NUCLEOTIDE SEQUENCE [LARGE SCALE GENOMIC DNA]</scope>
    <source>
        <strain evidence="1 2">GDMCC 1.1325</strain>
    </source>
</reference>
<name>A0A365XWJ0_9BACT</name>
<accession>A0A365XWJ0</accession>
<dbReference type="AlphaFoldDB" id="A0A365XWJ0"/>
<evidence type="ECO:0000313" key="2">
    <source>
        <dbReference type="Proteomes" id="UP000253410"/>
    </source>
</evidence>
<dbReference type="OrthoDB" id="9813231at2"/>
<dbReference type="Gene3D" id="3.90.1150.200">
    <property type="match status" value="1"/>
</dbReference>
<dbReference type="Proteomes" id="UP000253410">
    <property type="component" value="Unassembled WGS sequence"/>
</dbReference>
<dbReference type="SUPFAM" id="SSF159888">
    <property type="entry name" value="YdhG-like"/>
    <property type="match status" value="1"/>
</dbReference>
<sequence length="150" mass="16984">MIECKIKLPFFKQIFILNMTVSEYISSIPIDRQALLSMLHETIVANDPTVNPVIKPVMGKEMILYEERFYMKYGLASAKNHMSLHCLPIYMDQVLHAKYVTLLPAAKFQKGCINFSDTDAMPPAIVAALIADCSSISIATMLENRKRNKK</sequence>
<protein>
    <recommendedName>
        <fullName evidence="3">DUF1801 domain-containing protein</fullName>
    </recommendedName>
</protein>